<organism evidence="2 3">
    <name type="scientific">Gigaspora margarita</name>
    <dbReference type="NCBI Taxonomy" id="4874"/>
    <lineage>
        <taxon>Eukaryota</taxon>
        <taxon>Fungi</taxon>
        <taxon>Fungi incertae sedis</taxon>
        <taxon>Mucoromycota</taxon>
        <taxon>Glomeromycotina</taxon>
        <taxon>Glomeromycetes</taxon>
        <taxon>Diversisporales</taxon>
        <taxon>Gigasporaceae</taxon>
        <taxon>Gigaspora</taxon>
    </lineage>
</organism>
<protein>
    <submittedName>
        <fullName evidence="2">45800_t:CDS:1</fullName>
    </submittedName>
</protein>
<evidence type="ECO:0000256" key="1">
    <source>
        <dbReference type="SAM" id="MobiDB-lite"/>
    </source>
</evidence>
<feature type="region of interest" description="Disordered" evidence="1">
    <location>
        <begin position="1"/>
        <end position="20"/>
    </location>
</feature>
<dbReference type="Proteomes" id="UP000789901">
    <property type="component" value="Unassembled WGS sequence"/>
</dbReference>
<evidence type="ECO:0000313" key="2">
    <source>
        <dbReference type="EMBL" id="CAG8840871.1"/>
    </source>
</evidence>
<accession>A0ABN7WU37</accession>
<keyword evidence="3" id="KW-1185">Reference proteome</keyword>
<reference evidence="2 3" key="1">
    <citation type="submission" date="2021-06" db="EMBL/GenBank/DDBJ databases">
        <authorList>
            <person name="Kallberg Y."/>
            <person name="Tangrot J."/>
            <person name="Rosling A."/>
        </authorList>
    </citation>
    <scope>NUCLEOTIDE SEQUENCE [LARGE SCALE GENOMIC DNA]</scope>
    <source>
        <strain evidence="2 3">120-4 pot B 10/14</strain>
    </source>
</reference>
<comment type="caution">
    <text evidence="2">The sequence shown here is derived from an EMBL/GenBank/DDBJ whole genome shotgun (WGS) entry which is preliminary data.</text>
</comment>
<gene>
    <name evidence="2" type="ORF">GMARGA_LOCUS35126</name>
</gene>
<feature type="compositionally biased region" description="Polar residues" evidence="1">
    <location>
        <begin position="1"/>
        <end position="11"/>
    </location>
</feature>
<dbReference type="EMBL" id="CAJVQB010063977">
    <property type="protein sequence ID" value="CAG8840871.1"/>
    <property type="molecule type" value="Genomic_DNA"/>
</dbReference>
<feature type="non-terminal residue" evidence="2">
    <location>
        <position position="1"/>
    </location>
</feature>
<sequence>SENQKTSQEPNTGLRRPSELADSTNDFRWKDLSALNIHYGNGAIEMFEDTPDFLYNTSLLLRNAKKEQLFNAWDNDSLTEGWNNEKRSLARYMSNVLLKERSSAEKRERVTDSFVNFLLGVLKFNEYPLSLELKADCYFKVHNKKVTSETNFSIWKGNPFVIIDEDKHLHNVIKSTLWGECQIAGELLASAFVNHEEIQGRYRFQSLFAIHVIGTQFTFYRAKIGFNYLNNLSEGFPNDKMRIYRYPVYQDTKQILCFDYTDPDQRKKILDILIKIKIFVIQNKTIK</sequence>
<evidence type="ECO:0000313" key="3">
    <source>
        <dbReference type="Proteomes" id="UP000789901"/>
    </source>
</evidence>
<proteinExistence type="predicted"/>
<name>A0ABN7WU37_GIGMA</name>